<evidence type="ECO:0000259" key="2">
    <source>
        <dbReference type="Pfam" id="PF03107"/>
    </source>
</evidence>
<feature type="domain" description="DC1" evidence="2">
    <location>
        <begin position="132"/>
        <end position="182"/>
    </location>
</feature>
<dbReference type="InterPro" id="IPR046349">
    <property type="entry name" value="C1-like_sf"/>
</dbReference>
<gene>
    <name evidence="3" type="ORF">G4B88_031378</name>
</gene>
<evidence type="ECO:0000313" key="3">
    <source>
        <dbReference type="EMBL" id="KAF4366009.1"/>
    </source>
</evidence>
<keyword evidence="4" id="KW-1185">Reference proteome</keyword>
<dbReference type="SUPFAM" id="SSF57889">
    <property type="entry name" value="Cysteine-rich domain"/>
    <property type="match status" value="3"/>
</dbReference>
<dbReference type="Proteomes" id="UP000583929">
    <property type="component" value="Unassembled WGS sequence"/>
</dbReference>
<evidence type="ECO:0000313" key="4">
    <source>
        <dbReference type="Proteomes" id="UP000583929"/>
    </source>
</evidence>
<dbReference type="Pfam" id="PF03107">
    <property type="entry name" value="C1_2"/>
    <property type="match status" value="1"/>
</dbReference>
<sequence>METQHFCRRNHIMLLKYDNKISNQMCQMCVNIDDDDDDSYYYVCDLCEYYVHKSCEELPKQINHHFHPHHPLFLQPHCITYCNSCGQRPEKYIMFGCRECDFYMDVECTQMSSNSIITTYSNEGQHCIQHSSHPHLLQLVNPSYADDMNVSCFACYESSDDDIGVCYYGCIRCKYFLHKQCIYQLPQQIQFSHHPNNHTHLSLHMKWQFNKIHTTHDRCNVHDNCLKQLVMKSNSKEFSKTDSSIFGCLDCDFKLHLLCGPLPSVIKHESHMHCLNLVDSCIEDTFGDYYCDICEEERDPRLRVYCCGHCKYVAHVHCVISENLVVETYSSDHHLN</sequence>
<proteinExistence type="predicted"/>
<name>A0A7J6F851_CANSA</name>
<protein>
    <recommendedName>
        <fullName evidence="2">DC1 domain-containing protein</fullName>
    </recommendedName>
</protein>
<dbReference type="AlphaFoldDB" id="A0A7J6F851"/>
<keyword evidence="1" id="KW-0677">Repeat</keyword>
<dbReference type="InterPro" id="IPR004146">
    <property type="entry name" value="DC1"/>
</dbReference>
<reference evidence="3 4" key="1">
    <citation type="journal article" date="2020" name="bioRxiv">
        <title>Sequence and annotation of 42 cannabis genomes reveals extensive copy number variation in cannabinoid synthesis and pathogen resistance genes.</title>
        <authorList>
            <person name="Mckernan K.J."/>
            <person name="Helbert Y."/>
            <person name="Kane L.T."/>
            <person name="Ebling H."/>
            <person name="Zhang L."/>
            <person name="Liu B."/>
            <person name="Eaton Z."/>
            <person name="Mclaughlin S."/>
            <person name="Kingan S."/>
            <person name="Baybayan P."/>
            <person name="Concepcion G."/>
            <person name="Jordan M."/>
            <person name="Riva A."/>
            <person name="Barbazuk W."/>
            <person name="Harkins T."/>
        </authorList>
    </citation>
    <scope>NUCLEOTIDE SEQUENCE [LARGE SCALE GENOMIC DNA]</scope>
    <source>
        <strain evidence="4">cv. Jamaican Lion 4</strain>
        <tissue evidence="3">Leaf</tissue>
    </source>
</reference>
<organism evidence="3 4">
    <name type="scientific">Cannabis sativa</name>
    <name type="common">Hemp</name>
    <name type="synonym">Marijuana</name>
    <dbReference type="NCBI Taxonomy" id="3483"/>
    <lineage>
        <taxon>Eukaryota</taxon>
        <taxon>Viridiplantae</taxon>
        <taxon>Streptophyta</taxon>
        <taxon>Embryophyta</taxon>
        <taxon>Tracheophyta</taxon>
        <taxon>Spermatophyta</taxon>
        <taxon>Magnoliopsida</taxon>
        <taxon>eudicotyledons</taxon>
        <taxon>Gunneridae</taxon>
        <taxon>Pentapetalae</taxon>
        <taxon>rosids</taxon>
        <taxon>fabids</taxon>
        <taxon>Rosales</taxon>
        <taxon>Cannabaceae</taxon>
        <taxon>Cannabis</taxon>
    </lineage>
</organism>
<evidence type="ECO:0000256" key="1">
    <source>
        <dbReference type="ARBA" id="ARBA00022737"/>
    </source>
</evidence>
<dbReference type="PANTHER" id="PTHR46288">
    <property type="entry name" value="PHORBOL-ESTER/DAG-TYPE DOMAIN-CONTAINING PROTEIN"/>
    <property type="match status" value="1"/>
</dbReference>
<comment type="caution">
    <text evidence="3">The sequence shown here is derived from an EMBL/GenBank/DDBJ whole genome shotgun (WGS) entry which is preliminary data.</text>
</comment>
<dbReference type="EMBL" id="JAATIQ010000266">
    <property type="protein sequence ID" value="KAF4366009.1"/>
    <property type="molecule type" value="Genomic_DNA"/>
</dbReference>
<dbReference type="PANTHER" id="PTHR46288:SF85">
    <property type="entry name" value="DC1 DOMAIN-CONTAINING PROTEIN"/>
    <property type="match status" value="1"/>
</dbReference>
<accession>A0A7J6F851</accession>